<protein>
    <recommendedName>
        <fullName evidence="3">Methyltransferase domain-containing protein</fullName>
    </recommendedName>
</protein>
<dbReference type="InterPro" id="IPR029063">
    <property type="entry name" value="SAM-dependent_MTases_sf"/>
</dbReference>
<dbReference type="PANTHER" id="PTHR43861">
    <property type="entry name" value="TRANS-ACONITATE 2-METHYLTRANSFERASE-RELATED"/>
    <property type="match status" value="1"/>
</dbReference>
<dbReference type="EMBL" id="MGFS01000003">
    <property type="protein sequence ID" value="OGM12075.1"/>
    <property type="molecule type" value="Genomic_DNA"/>
</dbReference>
<reference evidence="4 5" key="1">
    <citation type="journal article" date="2016" name="Nat. Commun.">
        <title>Thousands of microbial genomes shed light on interconnected biogeochemical processes in an aquifer system.</title>
        <authorList>
            <person name="Anantharaman K."/>
            <person name="Brown C.T."/>
            <person name="Hug L.A."/>
            <person name="Sharon I."/>
            <person name="Castelle C.J."/>
            <person name="Probst A.J."/>
            <person name="Thomas B.C."/>
            <person name="Singh A."/>
            <person name="Wilkins M.J."/>
            <person name="Karaoz U."/>
            <person name="Brodie E.L."/>
            <person name="Williams K.H."/>
            <person name="Hubbard S.S."/>
            <person name="Banfield J.F."/>
        </authorList>
    </citation>
    <scope>NUCLEOTIDE SEQUENCE [LARGE SCALE GENOMIC DNA]</scope>
</reference>
<proteinExistence type="predicted"/>
<name>A0A1F7XCN3_9BACT</name>
<organism evidence="4 5">
    <name type="scientific">Candidatus Woesebacteria bacterium RBG_16_34_12</name>
    <dbReference type="NCBI Taxonomy" id="1802480"/>
    <lineage>
        <taxon>Bacteria</taxon>
        <taxon>Candidatus Woeseibacteriota</taxon>
    </lineage>
</organism>
<sequence>MDFKQQLAKAYDKDAKRRNEAEGKRDKWKLDLRQKFVKLLKDEHKRSILELGSGAGLDAKYFQDEGFDVLATDLSEEMIKMCKKRGLNAKVVDLYNPPSLNQTYDSVFSLNVLLHVPKKDLKNVLNNIADALKERGIFFYGVYGGIDKEETTIDKSKMNLPRFFSFLSDDKLLKVVQGRFEIIEFQKIDINSNKPDFHFQSLFLRKK</sequence>
<dbReference type="Gene3D" id="3.40.50.150">
    <property type="entry name" value="Vaccinia Virus protein VP39"/>
    <property type="match status" value="1"/>
</dbReference>
<dbReference type="SUPFAM" id="SSF53335">
    <property type="entry name" value="S-adenosyl-L-methionine-dependent methyltransferases"/>
    <property type="match status" value="1"/>
</dbReference>
<keyword evidence="1" id="KW-0489">Methyltransferase</keyword>
<evidence type="ECO:0000313" key="5">
    <source>
        <dbReference type="Proteomes" id="UP000177053"/>
    </source>
</evidence>
<evidence type="ECO:0000256" key="1">
    <source>
        <dbReference type="ARBA" id="ARBA00022603"/>
    </source>
</evidence>
<evidence type="ECO:0000256" key="2">
    <source>
        <dbReference type="ARBA" id="ARBA00022679"/>
    </source>
</evidence>
<dbReference type="GO" id="GO:0032259">
    <property type="term" value="P:methylation"/>
    <property type="evidence" value="ECO:0007669"/>
    <property type="project" value="UniProtKB-KW"/>
</dbReference>
<evidence type="ECO:0000313" key="4">
    <source>
        <dbReference type="EMBL" id="OGM12075.1"/>
    </source>
</evidence>
<dbReference type="InterPro" id="IPR041698">
    <property type="entry name" value="Methyltransf_25"/>
</dbReference>
<accession>A0A1F7XCN3</accession>
<feature type="domain" description="Methyltransferase" evidence="3">
    <location>
        <begin position="48"/>
        <end position="136"/>
    </location>
</feature>
<dbReference type="CDD" id="cd02440">
    <property type="entry name" value="AdoMet_MTases"/>
    <property type="match status" value="1"/>
</dbReference>
<gene>
    <name evidence="4" type="ORF">A2Z22_03200</name>
</gene>
<keyword evidence="2" id="KW-0808">Transferase</keyword>
<dbReference type="Pfam" id="PF13649">
    <property type="entry name" value="Methyltransf_25"/>
    <property type="match status" value="1"/>
</dbReference>
<evidence type="ECO:0000259" key="3">
    <source>
        <dbReference type="Pfam" id="PF13649"/>
    </source>
</evidence>
<dbReference type="PANTHER" id="PTHR43861:SF1">
    <property type="entry name" value="TRANS-ACONITATE 2-METHYLTRANSFERASE"/>
    <property type="match status" value="1"/>
</dbReference>
<dbReference type="GO" id="GO:0008168">
    <property type="term" value="F:methyltransferase activity"/>
    <property type="evidence" value="ECO:0007669"/>
    <property type="project" value="UniProtKB-KW"/>
</dbReference>
<comment type="caution">
    <text evidence="4">The sequence shown here is derived from an EMBL/GenBank/DDBJ whole genome shotgun (WGS) entry which is preliminary data.</text>
</comment>
<dbReference type="AlphaFoldDB" id="A0A1F7XCN3"/>
<dbReference type="Proteomes" id="UP000177053">
    <property type="component" value="Unassembled WGS sequence"/>
</dbReference>